<dbReference type="OrthoDB" id="2576082at2759"/>
<feature type="compositionally biased region" description="Low complexity" evidence="1">
    <location>
        <begin position="132"/>
        <end position="151"/>
    </location>
</feature>
<keyword evidence="4" id="KW-1185">Reference proteome</keyword>
<evidence type="ECO:0008006" key="5">
    <source>
        <dbReference type="Google" id="ProtNLM"/>
    </source>
</evidence>
<feature type="compositionally biased region" description="Polar residues" evidence="1">
    <location>
        <begin position="544"/>
        <end position="555"/>
    </location>
</feature>
<feature type="region of interest" description="Disordered" evidence="1">
    <location>
        <begin position="542"/>
        <end position="561"/>
    </location>
</feature>
<feature type="compositionally biased region" description="Low complexity" evidence="1">
    <location>
        <begin position="574"/>
        <end position="589"/>
    </location>
</feature>
<feature type="region of interest" description="Disordered" evidence="1">
    <location>
        <begin position="132"/>
        <end position="178"/>
    </location>
</feature>
<keyword evidence="2" id="KW-0812">Transmembrane</keyword>
<accession>A0A9W8ZQW6</accession>
<evidence type="ECO:0000256" key="2">
    <source>
        <dbReference type="SAM" id="Phobius"/>
    </source>
</evidence>
<dbReference type="Proteomes" id="UP001150266">
    <property type="component" value="Unassembled WGS sequence"/>
</dbReference>
<sequence length="743" mass="80614">MFVLNTTIDDSSPLISYEPVEGWNSYGPVSSGVNNTGYYKNSFTSTWTQNAFATLQFNGSSIFIYGGRRKTYGDFTVALDGINTTLSSYSPNVQDPPGLLFSTDVQQGWHTLVISNDGTNGLDIDSICWTSGTSTSSNNPSSPDTSPPSTTYNGDMSEFSWEPKDAWPRDTEGASGRTTSSIGASVNFTFEVRELSLMPTMKMLCLHVVSLCQAVSLSGPIGLNYTSLYSVVLDNSTPRSFNSVNRIGGTAVLFHADNLGPGNHTVIIINHGVGDTAAQLGTNIRRQATHSNSSLDTPNRFGINEAQVWKGESTAIIPHATDNIQPEHSTLTTGAIVGISLGFVALVALVALLCVLNRHNKTLWARLQKGYMIQSQFDPSLVAPTPSSTPLMRSKGISLPPVSSNMIVEPFMVVEGNHGSGFSQSSVKPTHKRDQTGNSLYNPYVGFGQSRSERHVASGSIGLSASGNGDYGRQQGRFIPEPLVLPIPKSGSHVSLTPHRSETMLSVSTLVAEDGREPLTGDLDTAVDSKPLFEGWKTGRHVAQNASRTTPTPSSYAAEHPEAGPVDAMAEFPPIKTSRTTPTSKSSSILVSETRRSSRMSRCSRDSWQRRHQNRSSSPSRVRLLHPSRLGESAQHADLENEYDNEVVESAEFYALDVVQRLRLSTMSLVRSQSDAQTPVRGRMEDELDYNSDFPRVQIPSWLTGSGNMSTPITLSPVPMRSDLVSLDPPSNVERYPSTLIHE</sequence>
<proteinExistence type="predicted"/>
<dbReference type="EMBL" id="JAOTPV010000123">
    <property type="protein sequence ID" value="KAJ4464378.1"/>
    <property type="molecule type" value="Genomic_DNA"/>
</dbReference>
<comment type="caution">
    <text evidence="3">The sequence shown here is derived from an EMBL/GenBank/DDBJ whole genome shotgun (WGS) entry which is preliminary data.</text>
</comment>
<name>A0A9W8ZQW6_9AGAR</name>
<feature type="region of interest" description="Disordered" evidence="1">
    <location>
        <begin position="574"/>
        <end position="624"/>
    </location>
</feature>
<feature type="transmembrane region" description="Helical" evidence="2">
    <location>
        <begin position="335"/>
        <end position="356"/>
    </location>
</feature>
<evidence type="ECO:0000313" key="3">
    <source>
        <dbReference type="EMBL" id="KAJ4464378.1"/>
    </source>
</evidence>
<evidence type="ECO:0000313" key="4">
    <source>
        <dbReference type="Proteomes" id="UP001150266"/>
    </source>
</evidence>
<dbReference type="Gene3D" id="2.60.120.260">
    <property type="entry name" value="Galactose-binding domain-like"/>
    <property type="match status" value="1"/>
</dbReference>
<feature type="compositionally biased region" description="Basic and acidic residues" evidence="1">
    <location>
        <begin position="161"/>
        <end position="172"/>
    </location>
</feature>
<keyword evidence="2" id="KW-0472">Membrane</keyword>
<organism evidence="3 4">
    <name type="scientific">Lentinula aciculospora</name>
    <dbReference type="NCBI Taxonomy" id="153920"/>
    <lineage>
        <taxon>Eukaryota</taxon>
        <taxon>Fungi</taxon>
        <taxon>Dikarya</taxon>
        <taxon>Basidiomycota</taxon>
        <taxon>Agaricomycotina</taxon>
        <taxon>Agaricomycetes</taxon>
        <taxon>Agaricomycetidae</taxon>
        <taxon>Agaricales</taxon>
        <taxon>Marasmiineae</taxon>
        <taxon>Omphalotaceae</taxon>
        <taxon>Lentinula</taxon>
    </lineage>
</organism>
<dbReference type="AlphaFoldDB" id="A0A9W8ZQW6"/>
<gene>
    <name evidence="3" type="ORF">J3R30DRAFT_3767175</name>
</gene>
<protein>
    <recommendedName>
        <fullName evidence="5">Transmembrane protein</fullName>
    </recommendedName>
</protein>
<feature type="region of interest" description="Disordered" evidence="1">
    <location>
        <begin position="722"/>
        <end position="743"/>
    </location>
</feature>
<keyword evidence="2" id="KW-1133">Transmembrane helix</keyword>
<reference evidence="3" key="1">
    <citation type="submission" date="2022-08" db="EMBL/GenBank/DDBJ databases">
        <title>A Global Phylogenomic Analysis of the Shiitake Genus Lentinula.</title>
        <authorList>
            <consortium name="DOE Joint Genome Institute"/>
            <person name="Sierra-Patev S."/>
            <person name="Min B."/>
            <person name="Naranjo-Ortiz M."/>
            <person name="Looney B."/>
            <person name="Konkel Z."/>
            <person name="Slot J.C."/>
            <person name="Sakamoto Y."/>
            <person name="Steenwyk J.L."/>
            <person name="Rokas A."/>
            <person name="Carro J."/>
            <person name="Camarero S."/>
            <person name="Ferreira P."/>
            <person name="Molpeceres G."/>
            <person name="Ruiz-Duenas F.J."/>
            <person name="Serrano A."/>
            <person name="Henrissat B."/>
            <person name="Drula E."/>
            <person name="Hughes K.W."/>
            <person name="Mata J.L."/>
            <person name="Ishikawa N.K."/>
            <person name="Vargas-Isla R."/>
            <person name="Ushijima S."/>
            <person name="Smith C.A."/>
            <person name="Ahrendt S."/>
            <person name="Andreopoulos W."/>
            <person name="He G."/>
            <person name="Labutti K."/>
            <person name="Lipzen A."/>
            <person name="Ng V."/>
            <person name="Riley R."/>
            <person name="Sandor L."/>
            <person name="Barry K."/>
            <person name="Martinez A.T."/>
            <person name="Xiao Y."/>
            <person name="Gibbons J.G."/>
            <person name="Terashima K."/>
            <person name="Grigoriev I.V."/>
            <person name="Hibbett D.S."/>
        </authorList>
    </citation>
    <scope>NUCLEOTIDE SEQUENCE</scope>
    <source>
        <strain evidence="3">JLM2183</strain>
    </source>
</reference>
<evidence type="ECO:0000256" key="1">
    <source>
        <dbReference type="SAM" id="MobiDB-lite"/>
    </source>
</evidence>